<dbReference type="Pfam" id="PF04397">
    <property type="entry name" value="LytTR"/>
    <property type="match status" value="1"/>
</dbReference>
<dbReference type="Gene3D" id="2.40.50.1020">
    <property type="entry name" value="LytTr DNA-binding domain"/>
    <property type="match status" value="1"/>
</dbReference>
<dbReference type="GO" id="GO:0032993">
    <property type="term" value="C:protein-DNA complex"/>
    <property type="evidence" value="ECO:0007669"/>
    <property type="project" value="TreeGrafter"/>
</dbReference>
<reference evidence="6 7" key="1">
    <citation type="journal article" date="2016" name="J. Zhejiang Univ. Sci. B">
        <title>Antibiotic resistance mechanisms of Myroides sp.</title>
        <authorList>
            <person name="Hu S."/>
            <person name="Yuan S."/>
            <person name="Qu H."/>
            <person name="Jiang T."/>
            <person name="Zhou Y."/>
            <person name="Wang M."/>
            <person name="Ming D."/>
        </authorList>
    </citation>
    <scope>NUCLEOTIDE SEQUENCE [LARGE SCALE GENOMIC DNA]</scope>
    <source>
        <strain evidence="6 7">PR63039</strain>
    </source>
</reference>
<dbReference type="InterPro" id="IPR001789">
    <property type="entry name" value="Sig_transdc_resp-reg_receiver"/>
</dbReference>
<dbReference type="GO" id="GO:0006355">
    <property type="term" value="P:regulation of DNA-templated transcription"/>
    <property type="evidence" value="ECO:0007669"/>
    <property type="project" value="TreeGrafter"/>
</dbReference>
<dbReference type="SMART" id="SM00850">
    <property type="entry name" value="LytTR"/>
    <property type="match status" value="1"/>
</dbReference>
<dbReference type="GO" id="GO:0000156">
    <property type="term" value="F:phosphorelay response regulator activity"/>
    <property type="evidence" value="ECO:0007669"/>
    <property type="project" value="TreeGrafter"/>
</dbReference>
<evidence type="ECO:0000313" key="7">
    <source>
        <dbReference type="Proteomes" id="UP000069030"/>
    </source>
</evidence>
<dbReference type="InterPro" id="IPR011006">
    <property type="entry name" value="CheY-like_superfamily"/>
</dbReference>
<keyword evidence="5" id="KW-0804">Transcription</keyword>
<dbReference type="EMBL" id="CP013690">
    <property type="protein sequence ID" value="ALU27120.1"/>
    <property type="molecule type" value="Genomic_DNA"/>
</dbReference>
<keyword evidence="1" id="KW-0597">Phosphoprotein</keyword>
<dbReference type="eggNOG" id="COG3279">
    <property type="taxonomic scope" value="Bacteria"/>
</dbReference>
<evidence type="ECO:0000256" key="3">
    <source>
        <dbReference type="ARBA" id="ARBA00023015"/>
    </source>
</evidence>
<organism evidence="6 7">
    <name type="scientific">Myroides odoratimimus</name>
    <dbReference type="NCBI Taxonomy" id="76832"/>
    <lineage>
        <taxon>Bacteria</taxon>
        <taxon>Pseudomonadati</taxon>
        <taxon>Bacteroidota</taxon>
        <taxon>Flavobacteriia</taxon>
        <taxon>Flavobacteriales</taxon>
        <taxon>Flavobacteriaceae</taxon>
        <taxon>Myroides</taxon>
    </lineage>
</organism>
<keyword evidence="3" id="KW-0805">Transcription regulation</keyword>
<dbReference type="KEGG" id="mod:AS202_13565"/>
<gene>
    <name evidence="6" type="ORF">AS202_13565</name>
</gene>
<accession>A0A0U3GWM5</accession>
<dbReference type="InterPro" id="IPR007492">
    <property type="entry name" value="LytTR_DNA-bd_dom"/>
</dbReference>
<dbReference type="Proteomes" id="UP000069030">
    <property type="component" value="Chromosome"/>
</dbReference>
<dbReference type="Pfam" id="PF00072">
    <property type="entry name" value="Response_reg"/>
    <property type="match status" value="1"/>
</dbReference>
<dbReference type="SMART" id="SM00448">
    <property type="entry name" value="REC"/>
    <property type="match status" value="1"/>
</dbReference>
<evidence type="ECO:0000313" key="6">
    <source>
        <dbReference type="EMBL" id="ALU27120.1"/>
    </source>
</evidence>
<sequence>MISKLKCILLDDELLGLKYLKMLCEQIEEIEIVKAYNDPAVFLEEAPHQDFDVVILDINMPGLDGLSVAQLLPNKGVIFVTAYKEYALEAFEIEAIDYIAKPIKKERLHKAVLKAMRQYKPVDEATFITINSNKGKALLYFSDILYITTNEMDSRDKDVYLENNQVVIAKNMSLDKFVSALPSSKFCRINKGELIALRIVRFFSHDEITTTLKGVDGKPLELTLGMTYKTDFLEKI</sequence>
<keyword evidence="2" id="KW-0902">Two-component regulatory system</keyword>
<dbReference type="InterPro" id="IPR039420">
    <property type="entry name" value="WalR-like"/>
</dbReference>
<evidence type="ECO:0000256" key="1">
    <source>
        <dbReference type="ARBA" id="ARBA00022553"/>
    </source>
</evidence>
<proteinExistence type="predicted"/>
<dbReference type="GeneID" id="66975749"/>
<dbReference type="PROSITE" id="PS50110">
    <property type="entry name" value="RESPONSE_REGULATORY"/>
    <property type="match status" value="1"/>
</dbReference>
<dbReference type="RefSeq" id="WP_006259020.1">
    <property type="nucleotide sequence ID" value="NZ_BCMQ01000003.1"/>
</dbReference>
<keyword evidence="4" id="KW-0238">DNA-binding</keyword>
<dbReference type="Gene3D" id="3.40.50.2300">
    <property type="match status" value="1"/>
</dbReference>
<evidence type="ECO:0000256" key="5">
    <source>
        <dbReference type="ARBA" id="ARBA00023163"/>
    </source>
</evidence>
<dbReference type="SUPFAM" id="SSF52172">
    <property type="entry name" value="CheY-like"/>
    <property type="match status" value="1"/>
</dbReference>
<name>A0A0U3GWM5_9FLAO</name>
<evidence type="ECO:0000256" key="2">
    <source>
        <dbReference type="ARBA" id="ARBA00023012"/>
    </source>
</evidence>
<dbReference type="GO" id="GO:0000976">
    <property type="term" value="F:transcription cis-regulatory region binding"/>
    <property type="evidence" value="ECO:0007669"/>
    <property type="project" value="TreeGrafter"/>
</dbReference>
<dbReference type="AlphaFoldDB" id="A0A0U3GWM5"/>
<dbReference type="GO" id="GO:0005829">
    <property type="term" value="C:cytosol"/>
    <property type="evidence" value="ECO:0007669"/>
    <property type="project" value="TreeGrafter"/>
</dbReference>
<dbReference type="PANTHER" id="PTHR48111">
    <property type="entry name" value="REGULATOR OF RPOS"/>
    <property type="match status" value="1"/>
</dbReference>
<evidence type="ECO:0000256" key="4">
    <source>
        <dbReference type="ARBA" id="ARBA00023125"/>
    </source>
</evidence>
<dbReference type="PANTHER" id="PTHR48111:SF1">
    <property type="entry name" value="TWO-COMPONENT RESPONSE REGULATOR ORR33"/>
    <property type="match status" value="1"/>
</dbReference>
<protein>
    <submittedName>
        <fullName evidence="6">Two-component system response regulator</fullName>
    </submittedName>
</protein>